<dbReference type="PROSITE" id="PS50994">
    <property type="entry name" value="INTEGRASE"/>
    <property type="match status" value="1"/>
</dbReference>
<keyword evidence="8" id="KW-1185">Reference proteome</keyword>
<dbReference type="PANTHER" id="PTHR35004:SF6">
    <property type="entry name" value="TRANSPOSASE"/>
    <property type="match status" value="1"/>
</dbReference>
<dbReference type="InterPro" id="IPR001584">
    <property type="entry name" value="Integrase_cat-core"/>
</dbReference>
<keyword evidence="2" id="KW-0815">Transposition</keyword>
<protein>
    <submittedName>
        <fullName evidence="7">Transposase</fullName>
    </submittedName>
</protein>
<dbReference type="EMBL" id="JUEU01000051">
    <property type="protein sequence ID" value="KOP60486.1"/>
    <property type="molecule type" value="Genomic_DNA"/>
</dbReference>
<dbReference type="InterPro" id="IPR036397">
    <property type="entry name" value="RNaseH_sf"/>
</dbReference>
<evidence type="ECO:0000259" key="5">
    <source>
        <dbReference type="PROSITE" id="PS50531"/>
    </source>
</evidence>
<keyword evidence="4" id="KW-0233">DNA recombination</keyword>
<organism evidence="7 8">
    <name type="scientific">Pseudomonas coronafaciens pv. porri</name>
    <dbReference type="NCBI Taxonomy" id="83964"/>
    <lineage>
        <taxon>Bacteria</taxon>
        <taxon>Pseudomonadati</taxon>
        <taxon>Pseudomonadota</taxon>
        <taxon>Gammaproteobacteria</taxon>
        <taxon>Pseudomonadales</taxon>
        <taxon>Pseudomonadaceae</taxon>
        <taxon>Pseudomonas</taxon>
        <taxon>Pseudomonas coronafaciens</taxon>
    </lineage>
</organism>
<dbReference type="InterPro" id="IPR009057">
    <property type="entry name" value="Homeodomain-like_sf"/>
</dbReference>
<sequence>MLSQEQHVEISVLIRQGLSIRAIARQMRCSRNTIRRHLKLQSQRQPVVYGPRAQRVGKLAPFEAFLRQRVEAARPHWIPAIVLLREIREQGYEGGYSILTSFLPTLKSKANDPVVRFETEPGEQMQVDFTIIRRGRDPLLAFVATLGWSRASYVVFSRREDSAAWCSGIEKALRFFGGTPRKLLFDNAKTIIQERDVYGPGEHRWNPALLSLAERYGFTPKVCRPYRAQTKGKVERFNHYLKNSFVVPLAASLNQVNLVLDVEVANSRIGPWLMEIANARIHATTGEIPQHRLDTEVHHLLPLPDLQSASSVLISIGQPVPVESLQHPLSVYQALLEVRP</sequence>
<evidence type="ECO:0000256" key="4">
    <source>
        <dbReference type="ARBA" id="ARBA00023172"/>
    </source>
</evidence>
<feature type="domain" description="Integrase catalytic" evidence="6">
    <location>
        <begin position="117"/>
        <end position="297"/>
    </location>
</feature>
<dbReference type="Proteomes" id="UP000037201">
    <property type="component" value="Unassembled WGS sequence"/>
</dbReference>
<dbReference type="InterPro" id="IPR017894">
    <property type="entry name" value="HTH_IS21_transposase_type"/>
</dbReference>
<dbReference type="Gene3D" id="1.10.10.60">
    <property type="entry name" value="Homeodomain-like"/>
    <property type="match status" value="1"/>
</dbReference>
<comment type="caution">
    <text evidence="7">The sequence shown here is derived from an EMBL/GenBank/DDBJ whole genome shotgun (WGS) entry which is preliminary data.</text>
</comment>
<dbReference type="NCBIfam" id="NF033546">
    <property type="entry name" value="transpos_IS21"/>
    <property type="match status" value="1"/>
</dbReference>
<evidence type="ECO:0000313" key="7">
    <source>
        <dbReference type="EMBL" id="KOP60486.1"/>
    </source>
</evidence>
<evidence type="ECO:0000256" key="1">
    <source>
        <dbReference type="ARBA" id="ARBA00009277"/>
    </source>
</evidence>
<evidence type="ECO:0000313" key="8">
    <source>
        <dbReference type="Proteomes" id="UP000037201"/>
    </source>
</evidence>
<dbReference type="InterPro" id="IPR012337">
    <property type="entry name" value="RNaseH-like_sf"/>
</dbReference>
<accession>A0ABR5JSH7</accession>
<dbReference type="PROSITE" id="PS50531">
    <property type="entry name" value="HTH_IS21"/>
    <property type="match status" value="1"/>
</dbReference>
<gene>
    <name evidence="7" type="ORF">OX90_05875</name>
</gene>
<dbReference type="PANTHER" id="PTHR35004">
    <property type="entry name" value="TRANSPOSASE RV3428C-RELATED"/>
    <property type="match status" value="1"/>
</dbReference>
<reference evidence="7 8" key="2">
    <citation type="submission" date="2015-09" db="EMBL/GenBank/DDBJ databases">
        <title>Genome analysis of Pseudomonas syringae pv. porri LMG.</title>
        <authorList>
            <person name="Rombouts S."/>
        </authorList>
    </citation>
    <scope>NUCLEOTIDE SEQUENCE [LARGE SCALE GENOMIC DNA]</scope>
    <source>
        <strain evidence="7 8">LMG 28496</strain>
    </source>
</reference>
<proteinExistence type="inferred from homology"/>
<dbReference type="Pfam" id="PF00665">
    <property type="entry name" value="rve"/>
    <property type="match status" value="1"/>
</dbReference>
<feature type="domain" description="HTH IS21-type" evidence="5">
    <location>
        <begin position="5"/>
        <end position="70"/>
    </location>
</feature>
<dbReference type="Gene3D" id="3.30.420.10">
    <property type="entry name" value="Ribonuclease H-like superfamily/Ribonuclease H"/>
    <property type="match status" value="1"/>
</dbReference>
<dbReference type="InterPro" id="IPR025246">
    <property type="entry name" value="IS30-like_HTH"/>
</dbReference>
<keyword evidence="3" id="KW-0238">DNA-binding</keyword>
<evidence type="ECO:0000256" key="2">
    <source>
        <dbReference type="ARBA" id="ARBA00022578"/>
    </source>
</evidence>
<evidence type="ECO:0000256" key="3">
    <source>
        <dbReference type="ARBA" id="ARBA00023125"/>
    </source>
</evidence>
<evidence type="ECO:0000259" key="6">
    <source>
        <dbReference type="PROSITE" id="PS50994"/>
    </source>
</evidence>
<dbReference type="RefSeq" id="WP_053486360.1">
    <property type="nucleotide sequence ID" value="NZ_JUEU01000051.1"/>
</dbReference>
<comment type="similarity">
    <text evidence="1">Belongs to the transposase IS21/IS408/IS1162 family.</text>
</comment>
<reference evidence="7 8" key="1">
    <citation type="submission" date="2014-12" db="EMBL/GenBank/DDBJ databases">
        <authorList>
            <person name="Baeyen S."/>
        </authorList>
    </citation>
    <scope>NUCLEOTIDE SEQUENCE [LARGE SCALE GENOMIC DNA]</scope>
    <source>
        <strain evidence="7 8">LMG 28496</strain>
    </source>
</reference>
<name>A0ABR5JSH7_9PSED</name>
<dbReference type="SUPFAM" id="SSF53098">
    <property type="entry name" value="Ribonuclease H-like"/>
    <property type="match status" value="1"/>
</dbReference>
<dbReference type="Pfam" id="PF13936">
    <property type="entry name" value="HTH_38"/>
    <property type="match status" value="1"/>
</dbReference>
<dbReference type="SUPFAM" id="SSF46689">
    <property type="entry name" value="Homeodomain-like"/>
    <property type="match status" value="1"/>
</dbReference>